<reference evidence="2" key="1">
    <citation type="submission" date="2016-11" db="UniProtKB">
        <authorList>
            <consortium name="WormBaseParasite"/>
        </authorList>
    </citation>
    <scope>IDENTIFICATION</scope>
    <source>
        <strain evidence="2">KR3021</strain>
    </source>
</reference>
<evidence type="ECO:0000313" key="2">
    <source>
        <dbReference type="WBParaSite" id="RSKR_0001153900.1"/>
    </source>
</evidence>
<organism evidence="1 2">
    <name type="scientific">Rhabditophanes sp. KR3021</name>
    <dbReference type="NCBI Taxonomy" id="114890"/>
    <lineage>
        <taxon>Eukaryota</taxon>
        <taxon>Metazoa</taxon>
        <taxon>Ecdysozoa</taxon>
        <taxon>Nematoda</taxon>
        <taxon>Chromadorea</taxon>
        <taxon>Rhabditida</taxon>
        <taxon>Tylenchina</taxon>
        <taxon>Panagrolaimomorpha</taxon>
        <taxon>Strongyloidoidea</taxon>
        <taxon>Alloionematidae</taxon>
        <taxon>Rhabditophanes</taxon>
    </lineage>
</organism>
<accession>A0AC35UH80</accession>
<sequence length="532" mass="59538">MWSVIILYHELDMLRKDLGVRKRAACADKAKHESGVDITWTENEFFVYDKLTPSIGHTQTIAEFQKKFKEAVTDWQSIYLVYVMLFFCGVQVTVFFTSMWPYLQALTPNARVETFGICVACFSLGQTIGSPVFGIYSSKTKSTKNPVCVGLCFVICGNFMYSLLPSVPDSMINSFMIFSRLLVGFGSGTTGVLRSYNATACTQNDRKKVISTGIGALCIGATLGPVIQIIFNPLGGYNRKFLLFLTVNQFTAPAFVMCLFCLVSIIFFKLTFKETFIGIEENDDISTENNKVEVPPFDKLAITICIFNWICLQSMATNIEVLASPWTIAMYNWNDSEAILYNGIILAMCSLTNFGNFMLQAYSCIIKLDSRHLINFGLIAFIGYNVVNFPMFYSEKLDYIPLIENTTIENTKLFGGCSRNFSWCESSNRIPLPVYIASMIICLGMGFPSISGPNGVVFSNCLGPRRQSGMQSMMEFFGCIARGVGPLIISILFQMNGPLYCVIFQGIIMLIALIMNIVFRNRLVPLTVKVRE</sequence>
<dbReference type="WBParaSite" id="RSKR_0001153900.1">
    <property type="protein sequence ID" value="RSKR_0001153900.1"/>
    <property type="gene ID" value="RSKR_0001153900"/>
</dbReference>
<proteinExistence type="predicted"/>
<dbReference type="Proteomes" id="UP000095286">
    <property type="component" value="Unplaced"/>
</dbReference>
<protein>
    <submittedName>
        <fullName evidence="2">MFS domain-containing protein</fullName>
    </submittedName>
</protein>
<name>A0AC35UH80_9BILA</name>
<evidence type="ECO:0000313" key="1">
    <source>
        <dbReference type="Proteomes" id="UP000095286"/>
    </source>
</evidence>